<dbReference type="InParanoid" id="K1PR63"/>
<sequence length="70" mass="8161">MQPIPYLQIVRGDAPLVITDDGWFDRIHLIDCLPNVWMLDGRIITCKYPQHRPPYQYIHIKSVPLMVTAS</sequence>
<evidence type="ECO:0000313" key="1">
    <source>
        <dbReference type="EMBL" id="EKC26777.1"/>
    </source>
</evidence>
<protein>
    <submittedName>
        <fullName evidence="1">Uncharacterized protein</fullName>
    </submittedName>
</protein>
<proteinExistence type="predicted"/>
<organism evidence="1">
    <name type="scientific">Magallana gigas</name>
    <name type="common">Pacific oyster</name>
    <name type="synonym">Crassostrea gigas</name>
    <dbReference type="NCBI Taxonomy" id="29159"/>
    <lineage>
        <taxon>Eukaryota</taxon>
        <taxon>Metazoa</taxon>
        <taxon>Spiralia</taxon>
        <taxon>Lophotrochozoa</taxon>
        <taxon>Mollusca</taxon>
        <taxon>Bivalvia</taxon>
        <taxon>Autobranchia</taxon>
        <taxon>Pteriomorphia</taxon>
        <taxon>Ostreida</taxon>
        <taxon>Ostreoidea</taxon>
        <taxon>Ostreidae</taxon>
        <taxon>Magallana</taxon>
    </lineage>
</organism>
<name>K1PR63_MAGGI</name>
<reference evidence="1" key="1">
    <citation type="journal article" date="2012" name="Nature">
        <title>The oyster genome reveals stress adaptation and complexity of shell formation.</title>
        <authorList>
            <person name="Zhang G."/>
            <person name="Fang X."/>
            <person name="Guo X."/>
            <person name="Li L."/>
            <person name="Luo R."/>
            <person name="Xu F."/>
            <person name="Yang P."/>
            <person name="Zhang L."/>
            <person name="Wang X."/>
            <person name="Qi H."/>
            <person name="Xiong Z."/>
            <person name="Que H."/>
            <person name="Xie Y."/>
            <person name="Holland P.W."/>
            <person name="Paps J."/>
            <person name="Zhu Y."/>
            <person name="Wu F."/>
            <person name="Chen Y."/>
            <person name="Wang J."/>
            <person name="Peng C."/>
            <person name="Meng J."/>
            <person name="Yang L."/>
            <person name="Liu J."/>
            <person name="Wen B."/>
            <person name="Zhang N."/>
            <person name="Huang Z."/>
            <person name="Zhu Q."/>
            <person name="Feng Y."/>
            <person name="Mount A."/>
            <person name="Hedgecock D."/>
            <person name="Xu Z."/>
            <person name="Liu Y."/>
            <person name="Domazet-Loso T."/>
            <person name="Du Y."/>
            <person name="Sun X."/>
            <person name="Zhang S."/>
            <person name="Liu B."/>
            <person name="Cheng P."/>
            <person name="Jiang X."/>
            <person name="Li J."/>
            <person name="Fan D."/>
            <person name="Wang W."/>
            <person name="Fu W."/>
            <person name="Wang T."/>
            <person name="Wang B."/>
            <person name="Zhang J."/>
            <person name="Peng Z."/>
            <person name="Li Y."/>
            <person name="Li N."/>
            <person name="Wang J."/>
            <person name="Chen M."/>
            <person name="He Y."/>
            <person name="Tan F."/>
            <person name="Song X."/>
            <person name="Zheng Q."/>
            <person name="Huang R."/>
            <person name="Yang H."/>
            <person name="Du X."/>
            <person name="Chen L."/>
            <person name="Yang M."/>
            <person name="Gaffney P.M."/>
            <person name="Wang S."/>
            <person name="Luo L."/>
            <person name="She Z."/>
            <person name="Ming Y."/>
            <person name="Huang W."/>
            <person name="Zhang S."/>
            <person name="Huang B."/>
            <person name="Zhang Y."/>
            <person name="Qu T."/>
            <person name="Ni P."/>
            <person name="Miao G."/>
            <person name="Wang J."/>
            <person name="Wang Q."/>
            <person name="Steinberg C.E."/>
            <person name="Wang H."/>
            <person name="Li N."/>
            <person name="Qian L."/>
            <person name="Zhang G."/>
            <person name="Li Y."/>
            <person name="Yang H."/>
            <person name="Liu X."/>
            <person name="Wang J."/>
            <person name="Yin Y."/>
            <person name="Wang J."/>
        </authorList>
    </citation>
    <scope>NUCLEOTIDE SEQUENCE [LARGE SCALE GENOMIC DNA]</scope>
    <source>
        <strain evidence="1">05x7-T-G4-1.051#20</strain>
    </source>
</reference>
<dbReference type="AlphaFoldDB" id="K1PR63"/>
<dbReference type="EMBL" id="JH816013">
    <property type="protein sequence ID" value="EKC26777.1"/>
    <property type="molecule type" value="Genomic_DNA"/>
</dbReference>
<dbReference type="HOGENOM" id="CLU_2760276_0_0_1"/>
<gene>
    <name evidence="1" type="ORF">CGI_10000820</name>
</gene>
<accession>K1PR63</accession>